<keyword evidence="12" id="KW-1185">Reference proteome</keyword>
<keyword evidence="4" id="KW-0548">Nucleotidyltransferase</keyword>
<dbReference type="PANTHER" id="PTHR10656">
    <property type="entry name" value="CELL FATE DETERMINING PROTEIN MAB21-RELATED"/>
    <property type="match status" value="1"/>
</dbReference>
<feature type="domain" description="Mab-21-like nucleotidyltransferase" evidence="9">
    <location>
        <begin position="182"/>
        <end position="247"/>
    </location>
</feature>
<dbReference type="Pfam" id="PF20266">
    <property type="entry name" value="Mab-21_C"/>
    <property type="match status" value="1"/>
</dbReference>
<proteinExistence type="inferred from homology"/>
<dbReference type="InterPro" id="IPR046906">
    <property type="entry name" value="Mab-21_HhH/H2TH-like"/>
</dbReference>
<evidence type="ECO:0000313" key="12">
    <source>
        <dbReference type="Proteomes" id="UP000005408"/>
    </source>
</evidence>
<evidence type="ECO:0000256" key="5">
    <source>
        <dbReference type="ARBA" id="ARBA00022723"/>
    </source>
</evidence>
<dbReference type="GO" id="GO:0046872">
    <property type="term" value="F:metal ion binding"/>
    <property type="evidence" value="ECO:0007669"/>
    <property type="project" value="UniProtKB-KW"/>
</dbReference>
<dbReference type="OrthoDB" id="6054650at2759"/>
<evidence type="ECO:0000256" key="4">
    <source>
        <dbReference type="ARBA" id="ARBA00022695"/>
    </source>
</evidence>
<accession>A0A8W8JNY2</accession>
<keyword evidence="5" id="KW-0479">Metal-binding</keyword>
<evidence type="ECO:0000256" key="2">
    <source>
        <dbReference type="ARBA" id="ARBA00008307"/>
    </source>
</evidence>
<dbReference type="PANTHER" id="PTHR10656:SF42">
    <property type="entry name" value="CYCLIC GMP-AMP SYNTHASE-LIKE PROTEIN-RELATED"/>
    <property type="match status" value="1"/>
</dbReference>
<feature type="domain" description="Mab-21-like HhH/H2TH-like" evidence="10">
    <location>
        <begin position="264"/>
        <end position="352"/>
    </location>
</feature>
<sequence length="652" mass="75212">MENFSTGISESMQHVSESMFRGLSLIVGTSQQVAIRRETNDIEEMVSRQIGVNGLSTMLSGSRREGFRLKGSDFDVMVWPNEIRVATDVSQSVYYDDSFNTVLLLSDSSESPPGFTLLQLMIPTEAADLNRDFPLFEKMHGNFYISCSFYKKWLREVSLSTPHILTEHGPCGNAIIYGTEWDLAPCFVCDFWPPSASSWIERCHSWPDPEIVDDIVRGGCHFVAIGHPLGQHEHLEWRISFSQAEQKCVYAMNHSQFLTYGLLKLFLKEVINQQHQETNELLCSYHMKTAVLWAIQQNTLTHWCPQNLLVGFWTCFKLLIKWVYEGFCPNFFIPKNNLFLSKIYGSSQKSLFLQMHEWYRKGFGCLLQCSSISSCIIDVMYNPRLSILIDENVMCCEADYDKELLNAINLLNISMEKLPRALWIVEQLIGSHLTQYQVDHLQRLSVIFLQNTAATVLHAINSKSCVKNKQMYIADKISFQLLKLSVKFGCVSDMLYIAMFYYKTYRYRKALSVLEKTKAKLARPYLMYGEHVDRELYLEAVGGKSWATKKREAVAYDLIIYSRINYIDELVPLQEFARQSSIVFFDIPLFVFLHFLEFLCYRHIDGALSQAALNELQVLVQYGHDPYVPNTHRDISLYTYILGICQQMAGQH</sequence>
<dbReference type="Pfam" id="PF03281">
    <property type="entry name" value="Mab-21"/>
    <property type="match status" value="1"/>
</dbReference>
<keyword evidence="6" id="KW-0547">Nucleotide-binding</keyword>
<keyword evidence="7" id="KW-0067">ATP-binding</keyword>
<evidence type="ECO:0000259" key="9">
    <source>
        <dbReference type="Pfam" id="PF03281"/>
    </source>
</evidence>
<dbReference type="Gene3D" id="1.10.1410.40">
    <property type="match status" value="1"/>
</dbReference>
<reference evidence="11" key="1">
    <citation type="submission" date="2022-08" db="UniProtKB">
        <authorList>
            <consortium name="EnsemblMetazoa"/>
        </authorList>
    </citation>
    <scope>IDENTIFICATION</scope>
    <source>
        <strain evidence="11">05x7-T-G4-1.051#20</strain>
    </source>
</reference>
<keyword evidence="8" id="KW-0460">Magnesium</keyword>
<keyword evidence="3" id="KW-0808">Transferase</keyword>
<dbReference type="GO" id="GO:0005524">
    <property type="term" value="F:ATP binding"/>
    <property type="evidence" value="ECO:0007669"/>
    <property type="project" value="UniProtKB-KW"/>
</dbReference>
<dbReference type="EnsemblMetazoa" id="G20317.3">
    <property type="protein sequence ID" value="G20317.3:cds"/>
    <property type="gene ID" value="G20317"/>
</dbReference>
<dbReference type="AlphaFoldDB" id="A0A8W8JNY2"/>
<protein>
    <recommendedName>
        <fullName evidence="13">Protein mab-21</fullName>
    </recommendedName>
</protein>
<dbReference type="GO" id="GO:0016779">
    <property type="term" value="F:nucleotidyltransferase activity"/>
    <property type="evidence" value="ECO:0007669"/>
    <property type="project" value="UniProtKB-KW"/>
</dbReference>
<evidence type="ECO:0000256" key="7">
    <source>
        <dbReference type="ARBA" id="ARBA00022840"/>
    </source>
</evidence>
<evidence type="ECO:0000256" key="8">
    <source>
        <dbReference type="ARBA" id="ARBA00022842"/>
    </source>
</evidence>
<comment type="cofactor">
    <cofactor evidence="1">
        <name>Mg(2+)</name>
        <dbReference type="ChEBI" id="CHEBI:18420"/>
    </cofactor>
</comment>
<evidence type="ECO:0000256" key="1">
    <source>
        <dbReference type="ARBA" id="ARBA00001946"/>
    </source>
</evidence>
<dbReference type="Proteomes" id="UP000005408">
    <property type="component" value="Unassembled WGS sequence"/>
</dbReference>
<dbReference type="InterPro" id="IPR046903">
    <property type="entry name" value="Mab-21-like_nuc_Trfase"/>
</dbReference>
<evidence type="ECO:0000313" key="11">
    <source>
        <dbReference type="EnsemblMetazoa" id="G20317.3:cds"/>
    </source>
</evidence>
<dbReference type="InterPro" id="IPR024810">
    <property type="entry name" value="MAB21L/cGLR"/>
</dbReference>
<comment type="similarity">
    <text evidence="2">Belongs to the mab-21 family.</text>
</comment>
<name>A0A8W8JNY2_MAGGI</name>
<evidence type="ECO:0000259" key="10">
    <source>
        <dbReference type="Pfam" id="PF20266"/>
    </source>
</evidence>
<dbReference type="SMART" id="SM01265">
    <property type="entry name" value="Mab-21"/>
    <property type="match status" value="1"/>
</dbReference>
<evidence type="ECO:0000256" key="6">
    <source>
        <dbReference type="ARBA" id="ARBA00022741"/>
    </source>
</evidence>
<organism evidence="11 12">
    <name type="scientific">Magallana gigas</name>
    <name type="common">Pacific oyster</name>
    <name type="synonym">Crassostrea gigas</name>
    <dbReference type="NCBI Taxonomy" id="29159"/>
    <lineage>
        <taxon>Eukaryota</taxon>
        <taxon>Metazoa</taxon>
        <taxon>Spiralia</taxon>
        <taxon>Lophotrochozoa</taxon>
        <taxon>Mollusca</taxon>
        <taxon>Bivalvia</taxon>
        <taxon>Autobranchia</taxon>
        <taxon>Pteriomorphia</taxon>
        <taxon>Ostreida</taxon>
        <taxon>Ostreoidea</taxon>
        <taxon>Ostreidae</taxon>
        <taxon>Magallana</taxon>
    </lineage>
</organism>
<evidence type="ECO:0000256" key="3">
    <source>
        <dbReference type="ARBA" id="ARBA00022679"/>
    </source>
</evidence>
<evidence type="ECO:0008006" key="13">
    <source>
        <dbReference type="Google" id="ProtNLM"/>
    </source>
</evidence>